<dbReference type="PROSITE" id="PS50975">
    <property type="entry name" value="ATP_GRASP"/>
    <property type="match status" value="1"/>
</dbReference>
<evidence type="ECO:0000313" key="6">
    <source>
        <dbReference type="Proteomes" id="UP000005940"/>
    </source>
</evidence>
<name>I2NA61_STRT9</name>
<dbReference type="InterPro" id="IPR016185">
    <property type="entry name" value="PreATP-grasp_dom_sf"/>
</dbReference>
<dbReference type="GO" id="GO:0005524">
    <property type="term" value="F:ATP binding"/>
    <property type="evidence" value="ECO:0007669"/>
    <property type="project" value="UniProtKB-UniRule"/>
</dbReference>
<dbReference type="RefSeq" id="WP_006345253.1">
    <property type="nucleotide sequence ID" value="NZ_CP029159.1"/>
</dbReference>
<protein>
    <submittedName>
        <fullName evidence="5">ATP-grasp domain-containing protein</fullName>
    </submittedName>
</protein>
<dbReference type="Pfam" id="PF02786">
    <property type="entry name" value="CPSase_L_D2"/>
    <property type="match status" value="1"/>
</dbReference>
<evidence type="ECO:0000313" key="5">
    <source>
        <dbReference type="EMBL" id="QKM66365.1"/>
    </source>
</evidence>
<evidence type="ECO:0000256" key="4">
    <source>
        <dbReference type="ARBA" id="ARBA00022840"/>
    </source>
</evidence>
<dbReference type="InterPro" id="IPR005481">
    <property type="entry name" value="BC-like_N"/>
</dbReference>
<keyword evidence="4" id="KW-0067">ATP-binding</keyword>
<keyword evidence="3" id="KW-0547">Nucleotide-binding</keyword>
<dbReference type="EMBL" id="CP029159">
    <property type="protein sequence ID" value="QKM66365.1"/>
    <property type="molecule type" value="Genomic_DNA"/>
</dbReference>
<sequence length="417" mass="44205">MRSILIANRAAVAVHAAQVSRRLGYRTTALAAADDTQNIHLTHADRTVLIPGRGQAQTYDSAEQVLAAVDRSGVDCVHPGYGALAEDADFAEGLEARNVAYVGPPSAALRLAGSKAAAVRAARDIGVSVLPHATARGLADVHARLADIGLPAVLKPDFGEGGLGVRIVHSYADVADALADGGADTAWYLERYVPGNRVVGVSLAVDHHGTVIPLGERESLLISHGLKLLEVAPATGVGAATLAAMRVDAARIALAFGLRNVMTVEFIAGPDGYYFLEVNGRLPLAYRMSERQTGTDLIELQLRIARGEAIAPDTLPVDRSRHCMEARLFLHPGELGDFPDLGALTRFDLADVEGLRWISSLDPGRPMSYELILAQALATADSRAAAAGLVRKGLDASRIEGLRCYVEEITRRLDDLG</sequence>
<dbReference type="GO" id="GO:0016874">
    <property type="term" value="F:ligase activity"/>
    <property type="evidence" value="ECO:0007669"/>
    <property type="project" value="UniProtKB-KW"/>
</dbReference>
<dbReference type="InterPro" id="IPR051602">
    <property type="entry name" value="ACC_Biotin_Carboxylase"/>
</dbReference>
<dbReference type="InterPro" id="IPR005479">
    <property type="entry name" value="CPAse_ATP-bd"/>
</dbReference>
<dbReference type="PANTHER" id="PTHR48095">
    <property type="entry name" value="PYRUVATE CARBOXYLASE SUBUNIT A"/>
    <property type="match status" value="1"/>
</dbReference>
<evidence type="ECO:0000256" key="1">
    <source>
        <dbReference type="ARBA" id="ARBA00003761"/>
    </source>
</evidence>
<accession>I2NA61</accession>
<gene>
    <name evidence="5" type="ORF">STSU_003500</name>
</gene>
<evidence type="ECO:0000256" key="3">
    <source>
        <dbReference type="ARBA" id="ARBA00022741"/>
    </source>
</evidence>
<keyword evidence="2" id="KW-0436">Ligase</keyword>
<keyword evidence="6" id="KW-1185">Reference proteome</keyword>
<dbReference type="SUPFAM" id="SSF52440">
    <property type="entry name" value="PreATP-grasp domain"/>
    <property type="match status" value="1"/>
</dbReference>
<organism evidence="5 6">
    <name type="scientific">Streptomyces tsukubensis (strain DSM 42081 / NBRC 108919 / NRRL 18488 / 9993)</name>
    <dbReference type="NCBI Taxonomy" id="1114943"/>
    <lineage>
        <taxon>Bacteria</taxon>
        <taxon>Bacillati</taxon>
        <taxon>Actinomycetota</taxon>
        <taxon>Actinomycetes</taxon>
        <taxon>Kitasatosporales</taxon>
        <taxon>Streptomycetaceae</taxon>
        <taxon>Streptomyces</taxon>
    </lineage>
</organism>
<proteinExistence type="predicted"/>
<reference evidence="5 6" key="1">
    <citation type="journal article" date="2012" name="J. Bacteriol.">
        <title>Draft genome of Streptomyces tsukubaensis NRRL 18488, the producer of the clinically important immunosuppressant tacrolimus (FK506).</title>
        <authorList>
            <person name="Barreiro C."/>
            <person name="Prieto C."/>
            <person name="Sola-Landa A."/>
            <person name="Solera E."/>
            <person name="Martinez-Castro M."/>
            <person name="Perez-Redondo R."/>
            <person name="Garcia-Estrada C."/>
            <person name="Aparicio J.F."/>
            <person name="Fernandez-Martinez L.T."/>
            <person name="Santos-Aberturas J."/>
            <person name="Salehi-Najafabadi Z."/>
            <person name="Rodriguez-Garcia A."/>
            <person name="Tauch A."/>
            <person name="Martin J.F."/>
        </authorList>
    </citation>
    <scope>NUCLEOTIDE SEQUENCE [LARGE SCALE GENOMIC DNA]</scope>
    <source>
        <strain evidence="6">DSM 42081 / NBRC 108919 / NRRL 18488 / 9993</strain>
    </source>
</reference>
<dbReference type="InterPro" id="IPR011764">
    <property type="entry name" value="Biotin_carboxylation_dom"/>
</dbReference>
<evidence type="ECO:0000256" key="2">
    <source>
        <dbReference type="ARBA" id="ARBA00022598"/>
    </source>
</evidence>
<dbReference type="SUPFAM" id="SSF56059">
    <property type="entry name" value="Glutathione synthetase ATP-binding domain-like"/>
    <property type="match status" value="1"/>
</dbReference>
<dbReference type="AlphaFoldDB" id="I2NA61"/>
<dbReference type="Proteomes" id="UP000005940">
    <property type="component" value="Chromosome"/>
</dbReference>
<dbReference type="InterPro" id="IPR011761">
    <property type="entry name" value="ATP-grasp"/>
</dbReference>
<dbReference type="Pfam" id="PF00289">
    <property type="entry name" value="Biotin_carb_N"/>
    <property type="match status" value="1"/>
</dbReference>
<dbReference type="GO" id="GO:0046872">
    <property type="term" value="F:metal ion binding"/>
    <property type="evidence" value="ECO:0007669"/>
    <property type="project" value="InterPro"/>
</dbReference>
<dbReference type="Gene3D" id="3.30.470.20">
    <property type="entry name" value="ATP-grasp fold, B domain"/>
    <property type="match status" value="1"/>
</dbReference>
<comment type="function">
    <text evidence="1">This protein is a component of the acetyl coenzyme A carboxylase complex; first, biotin carboxylase catalyzes the carboxylation of the carrier protein and then the transcarboxylase transfers the carboxyl group to form malonyl-CoA.</text>
</comment>
<dbReference type="PROSITE" id="PS50979">
    <property type="entry name" value="BC"/>
    <property type="match status" value="1"/>
</dbReference>
<dbReference type="PANTHER" id="PTHR48095:SF2">
    <property type="entry name" value="BIOTIN CARBOXYLASE, CHLOROPLASTIC"/>
    <property type="match status" value="1"/>
</dbReference>